<dbReference type="PANTHER" id="PTHR28051">
    <property type="entry name" value="PROTEIN MTL1-RELATED"/>
    <property type="match status" value="1"/>
</dbReference>
<comment type="caution">
    <text evidence="3">The sequence shown here is derived from an EMBL/GenBank/DDBJ whole genome shotgun (WGS) entry which is preliminary data.</text>
</comment>
<dbReference type="OrthoDB" id="5563539at2759"/>
<evidence type="ECO:0000313" key="3">
    <source>
        <dbReference type="EMBL" id="KOS22516.1"/>
    </source>
</evidence>
<dbReference type="STRING" id="150374.A0A0M8MZJ4"/>
<sequence length="440" mass="48655">MAVVLSNEEDSYFMSTSLKRSSSKTRLADLSNSFHQPYRAFSDSDNSSAPSSPSTAHIESADASYTSIASSRFSIASDYETVPAMDDSPEGPFSLPPSFATEKQLHLNSQLQIDGALEAPSSPRAGHSGTTSPTERDSSNATSTPESPDFSEKAEDDTAVVSRPSRQVDYLSYDWEEEDIWSSWRYITSKRGEFPNSARLENASWRTWIKAKYHLGTVSPETLNWLKDCDVTWLYEPSSSTLSKSDSLANLKKKPILKKRSMSEIMLQRSLSSASLLKQATAAVHAQESTKVLRPSLARSNTDYTTLSFSPRRGSQESSTWAASTDSSSITSPSAERKHIHFNEQVEQCIAVDVKGDDDDDFTFDPCGDDSDSDGGVMMKKLVSKRRPAPKRRSKKVSTAEGKIIAMLPSTTLKYQKEAQELQDSAMKHTSEIRKEIAEQ</sequence>
<dbReference type="GO" id="GO:0042149">
    <property type="term" value="P:cellular response to glucose starvation"/>
    <property type="evidence" value="ECO:0007669"/>
    <property type="project" value="TreeGrafter"/>
</dbReference>
<proteinExistence type="predicted"/>
<protein>
    <recommendedName>
        <fullName evidence="2">Nitrogen regulatory protein areA GATA-like domain-containing protein</fullName>
    </recommendedName>
</protein>
<feature type="domain" description="Nitrogen regulatory protein areA GATA-like" evidence="2">
    <location>
        <begin position="183"/>
        <end position="210"/>
    </location>
</feature>
<evidence type="ECO:0000313" key="4">
    <source>
        <dbReference type="Proteomes" id="UP000053831"/>
    </source>
</evidence>
<keyword evidence="4" id="KW-1185">Reference proteome</keyword>
<dbReference type="GO" id="GO:0005773">
    <property type="term" value="C:vacuole"/>
    <property type="evidence" value="ECO:0007669"/>
    <property type="project" value="GOC"/>
</dbReference>
<name>A0A0M8MZJ4_ESCWE</name>
<dbReference type="GO" id="GO:0007039">
    <property type="term" value="P:protein catabolic process in the vacuole"/>
    <property type="evidence" value="ECO:0007669"/>
    <property type="project" value="TreeGrafter"/>
</dbReference>
<dbReference type="Pfam" id="PF08550">
    <property type="entry name" value="GATA_AreA"/>
    <property type="match status" value="1"/>
</dbReference>
<feature type="region of interest" description="Disordered" evidence="1">
    <location>
        <begin position="304"/>
        <end position="335"/>
    </location>
</feature>
<feature type="region of interest" description="Disordered" evidence="1">
    <location>
        <begin position="38"/>
        <end position="62"/>
    </location>
</feature>
<dbReference type="EMBL" id="LGSR01000006">
    <property type="protein sequence ID" value="KOS22516.1"/>
    <property type="molecule type" value="Genomic_DNA"/>
</dbReference>
<dbReference type="InterPro" id="IPR052292">
    <property type="entry name" value="Glucose_repression_reg"/>
</dbReference>
<feature type="compositionally biased region" description="Basic residues" evidence="1">
    <location>
        <begin position="383"/>
        <end position="396"/>
    </location>
</feature>
<accession>A0A0M8MZJ4</accession>
<dbReference type="PANTHER" id="PTHR28051:SF1">
    <property type="entry name" value="PROTEIN MTL1-RELATED"/>
    <property type="match status" value="1"/>
</dbReference>
<evidence type="ECO:0000259" key="2">
    <source>
        <dbReference type="Pfam" id="PF08550"/>
    </source>
</evidence>
<feature type="compositionally biased region" description="Low complexity" evidence="1">
    <location>
        <begin position="318"/>
        <end position="334"/>
    </location>
</feature>
<dbReference type="Proteomes" id="UP000053831">
    <property type="component" value="Unassembled WGS sequence"/>
</dbReference>
<dbReference type="AlphaFoldDB" id="A0A0M8MZJ4"/>
<feature type="compositionally biased region" description="Low complexity" evidence="1">
    <location>
        <begin position="43"/>
        <end position="54"/>
    </location>
</feature>
<dbReference type="InterPro" id="IPR013860">
    <property type="entry name" value="AreA_GATA"/>
</dbReference>
<feature type="compositionally biased region" description="Polar residues" evidence="1">
    <location>
        <begin position="128"/>
        <end position="146"/>
    </location>
</feature>
<feature type="region of interest" description="Disordered" evidence="1">
    <location>
        <begin position="383"/>
        <end position="402"/>
    </location>
</feature>
<evidence type="ECO:0000256" key="1">
    <source>
        <dbReference type="SAM" id="MobiDB-lite"/>
    </source>
</evidence>
<organism evidence="3 4">
    <name type="scientific">Escovopsis weberi</name>
    <dbReference type="NCBI Taxonomy" id="150374"/>
    <lineage>
        <taxon>Eukaryota</taxon>
        <taxon>Fungi</taxon>
        <taxon>Dikarya</taxon>
        <taxon>Ascomycota</taxon>
        <taxon>Pezizomycotina</taxon>
        <taxon>Sordariomycetes</taxon>
        <taxon>Hypocreomycetidae</taxon>
        <taxon>Hypocreales</taxon>
        <taxon>Hypocreaceae</taxon>
        <taxon>Escovopsis</taxon>
    </lineage>
</organism>
<feature type="region of interest" description="Disordered" evidence="1">
    <location>
        <begin position="118"/>
        <end position="161"/>
    </location>
</feature>
<gene>
    <name evidence="3" type="ORF">ESCO_002352</name>
</gene>
<reference evidence="3 4" key="1">
    <citation type="submission" date="2015-07" db="EMBL/GenBank/DDBJ databases">
        <title>The genome of the fungus Escovopsis weberi, a specialized disease agent of ant agriculture.</title>
        <authorList>
            <person name="de Man T.J."/>
            <person name="Stajich J.E."/>
            <person name="Kubicek C.P."/>
            <person name="Chenthamara K."/>
            <person name="Atanasova L."/>
            <person name="Druzhinina I.S."/>
            <person name="Birnbaum S."/>
            <person name="Barribeau S.M."/>
            <person name="Teiling C."/>
            <person name="Suen G."/>
            <person name="Currie C."/>
            <person name="Gerardo N.M."/>
        </authorList>
    </citation>
    <scope>NUCLEOTIDE SEQUENCE [LARGE SCALE GENOMIC DNA]</scope>
</reference>